<keyword evidence="5 6" id="KW-0408">Iron</keyword>
<feature type="chain" id="PRO_5020939888" evidence="7">
    <location>
        <begin position="22"/>
        <end position="119"/>
    </location>
</feature>
<name>A0A4Q4J1F1_9SPHN</name>
<dbReference type="SUPFAM" id="SSF46626">
    <property type="entry name" value="Cytochrome c"/>
    <property type="match status" value="1"/>
</dbReference>
<evidence type="ECO:0000313" key="9">
    <source>
        <dbReference type="EMBL" id="RYL99199.1"/>
    </source>
</evidence>
<dbReference type="RefSeq" id="WP_007686784.1">
    <property type="nucleotide sequence ID" value="NZ_JACBZE010000008.1"/>
</dbReference>
<feature type="domain" description="Cytochrome c" evidence="8">
    <location>
        <begin position="21"/>
        <end position="119"/>
    </location>
</feature>
<dbReference type="Proteomes" id="UP000292734">
    <property type="component" value="Unassembled WGS sequence"/>
</dbReference>
<feature type="signal peptide" evidence="7">
    <location>
        <begin position="1"/>
        <end position="21"/>
    </location>
</feature>
<dbReference type="AlphaFoldDB" id="A0A4Q4J1F1"/>
<accession>A0A4Q4J1F1</accession>
<dbReference type="Gene3D" id="1.10.760.10">
    <property type="entry name" value="Cytochrome c-like domain"/>
    <property type="match status" value="1"/>
</dbReference>
<dbReference type="InterPro" id="IPR036909">
    <property type="entry name" value="Cyt_c-like_dom_sf"/>
</dbReference>
<evidence type="ECO:0000256" key="5">
    <source>
        <dbReference type="ARBA" id="ARBA00023004"/>
    </source>
</evidence>
<dbReference type="PANTHER" id="PTHR11961">
    <property type="entry name" value="CYTOCHROME C"/>
    <property type="match status" value="1"/>
</dbReference>
<sequence length="119" mass="12526">MTKASFVLAAILLPVAAPALAAPPEPPMAFAVCRSCHSTEAGRNGVGPTLRGIVGSKAGAVPGYVFSPALKKSGIRWDRASLDRWLQGPMKMVPGTKMVIPVTDPTKRKAIIDYLATLK</sequence>
<keyword evidence="3 6" id="KW-0479">Metal-binding</keyword>
<dbReference type="PROSITE" id="PS51007">
    <property type="entry name" value="CYTC"/>
    <property type="match status" value="1"/>
</dbReference>
<evidence type="ECO:0000256" key="3">
    <source>
        <dbReference type="ARBA" id="ARBA00022723"/>
    </source>
</evidence>
<keyword evidence="1" id="KW-0813">Transport</keyword>
<reference evidence="9 10" key="1">
    <citation type="submission" date="2019-02" db="EMBL/GenBank/DDBJ databases">
        <authorList>
            <person name="Feng G."/>
        </authorList>
    </citation>
    <scope>NUCLEOTIDE SEQUENCE [LARGE SCALE GENOMIC DNA]</scope>
    <source>
        <strain evidence="9 10">DSM 26779</strain>
    </source>
</reference>
<dbReference type="InterPro" id="IPR002327">
    <property type="entry name" value="Cyt_c_1A/1B"/>
</dbReference>
<keyword evidence="4" id="KW-0249">Electron transport</keyword>
<evidence type="ECO:0000256" key="7">
    <source>
        <dbReference type="SAM" id="SignalP"/>
    </source>
</evidence>
<proteinExistence type="predicted"/>
<evidence type="ECO:0000256" key="6">
    <source>
        <dbReference type="PROSITE-ProRule" id="PRU00433"/>
    </source>
</evidence>
<evidence type="ECO:0000313" key="10">
    <source>
        <dbReference type="Proteomes" id="UP000292734"/>
    </source>
</evidence>
<dbReference type="GO" id="GO:0020037">
    <property type="term" value="F:heme binding"/>
    <property type="evidence" value="ECO:0007669"/>
    <property type="project" value="InterPro"/>
</dbReference>
<keyword evidence="7" id="KW-0732">Signal</keyword>
<comment type="caution">
    <text evidence="9">The sequence shown here is derived from an EMBL/GenBank/DDBJ whole genome shotgun (WGS) entry which is preliminary data.</text>
</comment>
<dbReference type="Pfam" id="PF00034">
    <property type="entry name" value="Cytochrom_C"/>
    <property type="match status" value="1"/>
</dbReference>
<dbReference type="InterPro" id="IPR009056">
    <property type="entry name" value="Cyt_c-like_dom"/>
</dbReference>
<evidence type="ECO:0000256" key="2">
    <source>
        <dbReference type="ARBA" id="ARBA00022617"/>
    </source>
</evidence>
<organism evidence="9 10">
    <name type="scientific">Sphingobium indicum</name>
    <dbReference type="NCBI Taxonomy" id="332055"/>
    <lineage>
        <taxon>Bacteria</taxon>
        <taxon>Pseudomonadati</taxon>
        <taxon>Pseudomonadota</taxon>
        <taxon>Alphaproteobacteria</taxon>
        <taxon>Sphingomonadales</taxon>
        <taxon>Sphingomonadaceae</taxon>
        <taxon>Sphingobium</taxon>
    </lineage>
</organism>
<dbReference type="GO" id="GO:0009055">
    <property type="term" value="F:electron transfer activity"/>
    <property type="evidence" value="ECO:0007669"/>
    <property type="project" value="InterPro"/>
</dbReference>
<evidence type="ECO:0000256" key="4">
    <source>
        <dbReference type="ARBA" id="ARBA00022982"/>
    </source>
</evidence>
<evidence type="ECO:0000256" key="1">
    <source>
        <dbReference type="ARBA" id="ARBA00022448"/>
    </source>
</evidence>
<protein>
    <submittedName>
        <fullName evidence="9">C-type cytochrome</fullName>
    </submittedName>
</protein>
<gene>
    <name evidence="9" type="ORF">EWH08_16570</name>
</gene>
<keyword evidence="2 6" id="KW-0349">Heme</keyword>
<evidence type="ECO:0000259" key="8">
    <source>
        <dbReference type="PROSITE" id="PS51007"/>
    </source>
</evidence>
<dbReference type="PRINTS" id="PR00604">
    <property type="entry name" value="CYTCHRMECIAB"/>
</dbReference>
<dbReference type="GO" id="GO:0046872">
    <property type="term" value="F:metal ion binding"/>
    <property type="evidence" value="ECO:0007669"/>
    <property type="project" value="UniProtKB-KW"/>
</dbReference>
<dbReference type="EMBL" id="SEOM01000007">
    <property type="protein sequence ID" value="RYL99199.1"/>
    <property type="molecule type" value="Genomic_DNA"/>
</dbReference>